<name>A0A2N6JYS0_FISMU</name>
<protein>
    <submittedName>
        <fullName evidence="1">Uncharacterized protein</fullName>
    </submittedName>
</protein>
<evidence type="ECO:0000313" key="2">
    <source>
        <dbReference type="Proteomes" id="UP000235036"/>
    </source>
</evidence>
<dbReference type="Proteomes" id="UP000235036">
    <property type="component" value="Unassembled WGS sequence"/>
</dbReference>
<gene>
    <name evidence="1" type="ORF">CEN44_20615</name>
</gene>
<proteinExistence type="predicted"/>
<organism evidence="1 2">
    <name type="scientific">Fischerella muscicola CCMEE 5323</name>
    <dbReference type="NCBI Taxonomy" id="2019572"/>
    <lineage>
        <taxon>Bacteria</taxon>
        <taxon>Bacillati</taxon>
        <taxon>Cyanobacteriota</taxon>
        <taxon>Cyanophyceae</taxon>
        <taxon>Nostocales</taxon>
        <taxon>Hapalosiphonaceae</taxon>
        <taxon>Fischerella</taxon>
    </lineage>
</organism>
<keyword evidence="2" id="KW-1185">Reference proteome</keyword>
<dbReference type="EMBL" id="NRQW01000477">
    <property type="protein sequence ID" value="PLZ86165.1"/>
    <property type="molecule type" value="Genomic_DNA"/>
</dbReference>
<dbReference type="AlphaFoldDB" id="A0A2N6JYS0"/>
<sequence length="79" mass="8838">MCYDFSLTHPCILKEVVNRHTLGYIKPPCSMDYYNNLFDRTRTVAGGFSTSALLLDHISSDSMRGTRSPTFQKSWGSGG</sequence>
<accession>A0A2N6JYS0</accession>
<comment type="caution">
    <text evidence="1">The sequence shown here is derived from an EMBL/GenBank/DDBJ whole genome shotgun (WGS) entry which is preliminary data.</text>
</comment>
<reference evidence="1 2" key="1">
    <citation type="submission" date="2017-08" db="EMBL/GenBank/DDBJ databases">
        <title>Genomes of Fischerella (Mastigocladus) sp. strains.</title>
        <authorList>
            <person name="Miller S.R."/>
        </authorList>
    </citation>
    <scope>NUCLEOTIDE SEQUENCE [LARGE SCALE GENOMIC DNA]</scope>
    <source>
        <strain evidence="1 2">CCMEE 5323</strain>
    </source>
</reference>
<evidence type="ECO:0000313" key="1">
    <source>
        <dbReference type="EMBL" id="PLZ86165.1"/>
    </source>
</evidence>